<dbReference type="PANTHER" id="PTHR16515:SF49">
    <property type="entry name" value="GASTRULA ZINC FINGER PROTEIN XLCGF49.1-LIKE-RELATED"/>
    <property type="match status" value="1"/>
</dbReference>
<evidence type="ECO:0000256" key="8">
    <source>
        <dbReference type="SAM" id="MobiDB-lite"/>
    </source>
</evidence>
<feature type="domain" description="C2H2-type" evidence="9">
    <location>
        <begin position="258"/>
        <end position="286"/>
    </location>
</feature>
<dbReference type="EMBL" id="CP045890">
    <property type="protein sequence ID" value="QQP56488.1"/>
    <property type="molecule type" value="Genomic_DNA"/>
</dbReference>
<keyword evidence="11" id="KW-1185">Reference proteome</keyword>
<keyword evidence="6" id="KW-0539">Nucleus</keyword>
<dbReference type="OrthoDB" id="6591996at2759"/>
<evidence type="ECO:0000256" key="2">
    <source>
        <dbReference type="ARBA" id="ARBA00022723"/>
    </source>
</evidence>
<gene>
    <name evidence="10" type="ORF">FKW44_001169</name>
</gene>
<evidence type="ECO:0000256" key="4">
    <source>
        <dbReference type="ARBA" id="ARBA00022771"/>
    </source>
</evidence>
<dbReference type="GO" id="GO:0005634">
    <property type="term" value="C:nucleus"/>
    <property type="evidence" value="ECO:0007669"/>
    <property type="project" value="UniProtKB-SubCell"/>
</dbReference>
<accession>A0A7T8KIC2</accession>
<proteinExistence type="predicted"/>
<dbReference type="FunFam" id="3.30.160.60:FF:000145">
    <property type="entry name" value="Zinc finger protein 574"/>
    <property type="match status" value="1"/>
</dbReference>
<feature type="region of interest" description="Disordered" evidence="8">
    <location>
        <begin position="463"/>
        <end position="485"/>
    </location>
</feature>
<evidence type="ECO:0000256" key="1">
    <source>
        <dbReference type="ARBA" id="ARBA00004123"/>
    </source>
</evidence>
<sequence>MDKEDATDVALGLAKLMKSQDESSLICFLCKRKCSNRSKFLLHFRSHFSRHRKRIPDSEESAGGTEEDEFEGSISSAMQQSPIRMKKKKKRKKSIISAEALKTSEAEGSSSECLGDSESSDSDMDPHKGFKDDSSSAGSVSLKDRLSLAEKQLDNNETEDLVCLTCLKRFSNCQNLRRHLRLHISRDSITPDIENDSSSSGRYFCDWCPARFDNRSAARVHEETHKNDQTKCYICDKLYADRYSLRYHLRTHGIGRQIRCEYCNKSFSKPSRLDSHVKSHHNNIRDFKCSVCEKAFKTRLHLTNHFRQHSGEKPLPARSAMCDSVTRPPSWRMYEATRDSVHTAEPSTLKAHSRVHTGDKPYKCKLCDKTFTQRAGLNYHKRLHNVATNETLLGVLHLLPKHAQHPLPKLPQRPSQETHHQETQPNKLPSFDHLRSGSASPSSSPSMNSNEAYLNEGAQLLTTRAPSASPCSSSQSSDSSSMVDHTLLPDYNNMQMDMLNGYGQYGQAYGSSDATANECHYTMNYHQQQPPQQQGALYGNYQSYYDQSANPYKYYSDTYSGDNVYYSSQQHMAANSAA</sequence>
<feature type="domain" description="C2H2-type" evidence="9">
    <location>
        <begin position="230"/>
        <end position="257"/>
    </location>
</feature>
<reference evidence="11" key="1">
    <citation type="submission" date="2021-01" db="EMBL/GenBank/DDBJ databases">
        <title>Caligus Genome Assembly.</title>
        <authorList>
            <person name="Gallardo-Escarate C."/>
        </authorList>
    </citation>
    <scope>NUCLEOTIDE SEQUENCE [LARGE SCALE GENOMIC DNA]</scope>
</reference>
<feature type="region of interest" description="Disordered" evidence="8">
    <location>
        <begin position="405"/>
        <end position="450"/>
    </location>
</feature>
<feature type="compositionally biased region" description="Low complexity" evidence="8">
    <location>
        <begin position="467"/>
        <end position="481"/>
    </location>
</feature>
<organism evidence="10 11">
    <name type="scientific">Caligus rogercresseyi</name>
    <name type="common">Sea louse</name>
    <dbReference type="NCBI Taxonomy" id="217165"/>
    <lineage>
        <taxon>Eukaryota</taxon>
        <taxon>Metazoa</taxon>
        <taxon>Ecdysozoa</taxon>
        <taxon>Arthropoda</taxon>
        <taxon>Crustacea</taxon>
        <taxon>Multicrustacea</taxon>
        <taxon>Hexanauplia</taxon>
        <taxon>Copepoda</taxon>
        <taxon>Siphonostomatoida</taxon>
        <taxon>Caligidae</taxon>
        <taxon>Caligus</taxon>
    </lineage>
</organism>
<dbReference type="InterPro" id="IPR036236">
    <property type="entry name" value="Znf_C2H2_sf"/>
</dbReference>
<evidence type="ECO:0000259" key="9">
    <source>
        <dbReference type="PROSITE" id="PS50157"/>
    </source>
</evidence>
<dbReference type="Pfam" id="PF00096">
    <property type="entry name" value="zf-C2H2"/>
    <property type="match status" value="3"/>
</dbReference>
<feature type="domain" description="C2H2-type" evidence="9">
    <location>
        <begin position="287"/>
        <end position="314"/>
    </location>
</feature>
<dbReference type="PROSITE" id="PS00028">
    <property type="entry name" value="ZINC_FINGER_C2H2_1"/>
    <property type="match status" value="7"/>
</dbReference>
<feature type="compositionally biased region" description="Basic and acidic residues" evidence="8">
    <location>
        <begin position="124"/>
        <end position="134"/>
    </location>
</feature>
<dbReference type="InterPro" id="IPR013087">
    <property type="entry name" value="Znf_C2H2_type"/>
</dbReference>
<keyword evidence="5" id="KW-0862">Zinc</keyword>
<keyword evidence="3" id="KW-0677">Repeat</keyword>
<dbReference type="SUPFAM" id="SSF57667">
    <property type="entry name" value="beta-beta-alpha zinc fingers"/>
    <property type="match status" value="3"/>
</dbReference>
<feature type="region of interest" description="Disordered" evidence="8">
    <location>
        <begin position="51"/>
        <end position="138"/>
    </location>
</feature>
<evidence type="ECO:0000256" key="3">
    <source>
        <dbReference type="ARBA" id="ARBA00022737"/>
    </source>
</evidence>
<keyword evidence="4 7" id="KW-0863">Zinc-finger</keyword>
<evidence type="ECO:0000256" key="6">
    <source>
        <dbReference type="ARBA" id="ARBA00023242"/>
    </source>
</evidence>
<feature type="non-terminal residue" evidence="10">
    <location>
        <position position="1"/>
    </location>
</feature>
<evidence type="ECO:0000313" key="11">
    <source>
        <dbReference type="Proteomes" id="UP000595437"/>
    </source>
</evidence>
<evidence type="ECO:0000313" key="10">
    <source>
        <dbReference type="EMBL" id="QQP56488.1"/>
    </source>
</evidence>
<keyword evidence="2" id="KW-0479">Metal-binding</keyword>
<dbReference type="PROSITE" id="PS50157">
    <property type="entry name" value="ZINC_FINGER_C2H2_2"/>
    <property type="match status" value="6"/>
</dbReference>
<dbReference type="AlphaFoldDB" id="A0A7T8KIC2"/>
<feature type="domain" description="C2H2-type" evidence="9">
    <location>
        <begin position="161"/>
        <end position="188"/>
    </location>
</feature>
<dbReference type="GO" id="GO:0008270">
    <property type="term" value="F:zinc ion binding"/>
    <property type="evidence" value="ECO:0007669"/>
    <property type="project" value="UniProtKB-KW"/>
</dbReference>
<name>A0A7T8KIC2_CALRO</name>
<dbReference type="InterPro" id="IPR050331">
    <property type="entry name" value="Zinc_finger"/>
</dbReference>
<feature type="domain" description="C2H2-type" evidence="9">
    <location>
        <begin position="362"/>
        <end position="384"/>
    </location>
</feature>
<feature type="compositionally biased region" description="Basic residues" evidence="8">
    <location>
        <begin position="84"/>
        <end position="94"/>
    </location>
</feature>
<dbReference type="SMART" id="SM00355">
    <property type="entry name" value="ZnF_C2H2"/>
    <property type="match status" value="7"/>
</dbReference>
<comment type="subcellular location">
    <subcellularLocation>
        <location evidence="1">Nucleus</location>
    </subcellularLocation>
</comment>
<dbReference type="Gene3D" id="3.30.160.60">
    <property type="entry name" value="Classic Zinc Finger"/>
    <property type="match status" value="4"/>
</dbReference>
<dbReference type="Proteomes" id="UP000595437">
    <property type="component" value="Chromosome 1"/>
</dbReference>
<feature type="compositionally biased region" description="Low complexity" evidence="8">
    <location>
        <begin position="107"/>
        <end position="117"/>
    </location>
</feature>
<feature type="compositionally biased region" description="Polar residues" evidence="8">
    <location>
        <begin position="73"/>
        <end position="82"/>
    </location>
</feature>
<dbReference type="GO" id="GO:0010468">
    <property type="term" value="P:regulation of gene expression"/>
    <property type="evidence" value="ECO:0007669"/>
    <property type="project" value="TreeGrafter"/>
</dbReference>
<feature type="domain" description="C2H2-type" evidence="9">
    <location>
        <begin position="203"/>
        <end position="230"/>
    </location>
</feature>
<feature type="compositionally biased region" description="Low complexity" evidence="8">
    <location>
        <begin position="436"/>
        <end position="450"/>
    </location>
</feature>
<evidence type="ECO:0000256" key="5">
    <source>
        <dbReference type="ARBA" id="ARBA00022833"/>
    </source>
</evidence>
<evidence type="ECO:0000256" key="7">
    <source>
        <dbReference type="PROSITE-ProRule" id="PRU00042"/>
    </source>
</evidence>
<dbReference type="Pfam" id="PF13894">
    <property type="entry name" value="zf-C2H2_4"/>
    <property type="match status" value="1"/>
</dbReference>
<dbReference type="GO" id="GO:0003682">
    <property type="term" value="F:chromatin binding"/>
    <property type="evidence" value="ECO:0007669"/>
    <property type="project" value="UniProtKB-ARBA"/>
</dbReference>
<dbReference type="FunFam" id="3.30.160.60:FF:000690">
    <property type="entry name" value="Zinc finger protein 354C"/>
    <property type="match status" value="1"/>
</dbReference>
<protein>
    <submittedName>
        <fullName evidence="10">Zinc finger protein 234like</fullName>
    </submittedName>
</protein>
<dbReference type="PANTHER" id="PTHR16515">
    <property type="entry name" value="PR DOMAIN ZINC FINGER PROTEIN"/>
    <property type="match status" value="1"/>
</dbReference>